<dbReference type="Pfam" id="PF00581">
    <property type="entry name" value="Rhodanese"/>
    <property type="match status" value="2"/>
</dbReference>
<dbReference type="EMBL" id="QRHA01000014">
    <property type="protein sequence ID" value="RDV24151.1"/>
    <property type="molecule type" value="Genomic_DNA"/>
</dbReference>
<evidence type="ECO:0000256" key="1">
    <source>
        <dbReference type="ARBA" id="ARBA00022679"/>
    </source>
</evidence>
<dbReference type="InterPro" id="IPR036873">
    <property type="entry name" value="Rhodanese-like_dom_sf"/>
</dbReference>
<dbReference type="InterPro" id="IPR001763">
    <property type="entry name" value="Rhodanese-like_dom"/>
</dbReference>
<keyword evidence="1 3" id="KW-0808">Transferase</keyword>
<dbReference type="GO" id="GO:0004792">
    <property type="term" value="F:thiosulfate-cyanide sulfurtransferase activity"/>
    <property type="evidence" value="ECO:0007669"/>
    <property type="project" value="InterPro"/>
</dbReference>
<dbReference type="PANTHER" id="PTHR11364">
    <property type="entry name" value="THIOSULFATE SULFERTANSFERASE"/>
    <property type="match status" value="1"/>
</dbReference>
<feature type="region of interest" description="Disordered" evidence="4">
    <location>
        <begin position="173"/>
        <end position="195"/>
    </location>
</feature>
<comment type="caution">
    <text evidence="6">The sequence shown here is derived from an EMBL/GenBank/DDBJ whole genome shotgun (WGS) entry which is preliminary data.</text>
</comment>
<dbReference type="PANTHER" id="PTHR11364:SF27">
    <property type="entry name" value="SULFURTRANSFERASE"/>
    <property type="match status" value="1"/>
</dbReference>
<evidence type="ECO:0000256" key="3">
    <source>
        <dbReference type="RuleBase" id="RU000507"/>
    </source>
</evidence>
<dbReference type="PROSITE" id="PS50206">
    <property type="entry name" value="RHODANESE_3"/>
    <property type="match status" value="2"/>
</dbReference>
<dbReference type="Gene3D" id="3.40.250.10">
    <property type="entry name" value="Rhodanese-like domain"/>
    <property type="match status" value="2"/>
</dbReference>
<accession>A0A3D8M3D5</accession>
<protein>
    <recommendedName>
        <fullName evidence="3">Sulfurtransferase</fullName>
    </recommendedName>
</protein>
<keyword evidence="7" id="KW-1185">Reference proteome</keyword>
<dbReference type="AlphaFoldDB" id="A0A3D8M3D5"/>
<gene>
    <name evidence="6" type="ORF">DXV75_15760</name>
</gene>
<name>A0A3D8M3D5_9ALTE</name>
<dbReference type="CDD" id="cd01449">
    <property type="entry name" value="TST_Repeat_2"/>
    <property type="match status" value="1"/>
</dbReference>
<feature type="domain" description="Rhodanese" evidence="5">
    <location>
        <begin position="43"/>
        <end position="132"/>
    </location>
</feature>
<reference evidence="7" key="1">
    <citation type="submission" date="2018-08" db="EMBL/GenBank/DDBJ databases">
        <authorList>
            <person name="Zhang J."/>
            <person name="Du Z.-J."/>
        </authorList>
    </citation>
    <scope>NUCLEOTIDE SEQUENCE [LARGE SCALE GENOMIC DNA]</scope>
    <source>
        <strain evidence="7">KCTC 52655</strain>
    </source>
</reference>
<dbReference type="FunFam" id="3.40.250.10:FF:000001">
    <property type="entry name" value="Sulfurtransferase"/>
    <property type="match status" value="1"/>
</dbReference>
<evidence type="ECO:0000313" key="7">
    <source>
        <dbReference type="Proteomes" id="UP000256561"/>
    </source>
</evidence>
<dbReference type="OrthoDB" id="9781034at2"/>
<evidence type="ECO:0000259" key="5">
    <source>
        <dbReference type="PROSITE" id="PS50206"/>
    </source>
</evidence>
<dbReference type="Proteomes" id="UP000256561">
    <property type="component" value="Unassembled WGS sequence"/>
</dbReference>
<dbReference type="SUPFAM" id="SSF52821">
    <property type="entry name" value="Rhodanese/Cell cycle control phosphatase"/>
    <property type="match status" value="2"/>
</dbReference>
<evidence type="ECO:0000256" key="4">
    <source>
        <dbReference type="SAM" id="MobiDB-lite"/>
    </source>
</evidence>
<proteinExistence type="predicted"/>
<feature type="domain" description="Rhodanese" evidence="5">
    <location>
        <begin position="162"/>
        <end position="275"/>
    </location>
</feature>
<keyword evidence="2" id="KW-0677">Repeat</keyword>
<dbReference type="InterPro" id="IPR001307">
    <property type="entry name" value="Thiosulphate_STrfase_CS"/>
</dbReference>
<organism evidence="6 7">
    <name type="scientific">Alteromonas aestuariivivens</name>
    <dbReference type="NCBI Taxonomy" id="1938339"/>
    <lineage>
        <taxon>Bacteria</taxon>
        <taxon>Pseudomonadati</taxon>
        <taxon>Pseudomonadota</taxon>
        <taxon>Gammaproteobacteria</taxon>
        <taxon>Alteromonadales</taxon>
        <taxon>Alteromonadaceae</taxon>
        <taxon>Alteromonas/Salinimonas group</taxon>
        <taxon>Alteromonas</taxon>
    </lineage>
</organism>
<sequence length="278" mass="29886">MEGFFIQANELHKAMLERPVVVLRAVMSDPVSGVADNTSSDFIPGSVNFDLDGPGSDHGTGLPHSLPSAQALSLYLGQLGISAESEVVVYENRGLFCAPRVWWMLKALGHKNVRVLDGGLPAWKACGYPLNEAPQANTINRVYVPDPQPGWFVGSDFVSQAKANEWQIADARSAGRFSGREPDPRPGVRSGHIPGARNVPFTSLLDNQRMRSESQLVDVFEQAGVDINKPVICSCGSGVTACVVAMAAKVCGTSQVSVYDGSWAEWGANNQFPLETEL</sequence>
<dbReference type="SMART" id="SM00450">
    <property type="entry name" value="RHOD"/>
    <property type="match status" value="2"/>
</dbReference>
<dbReference type="PROSITE" id="PS00683">
    <property type="entry name" value="RHODANESE_2"/>
    <property type="match status" value="1"/>
</dbReference>
<evidence type="ECO:0000256" key="2">
    <source>
        <dbReference type="ARBA" id="ARBA00022737"/>
    </source>
</evidence>
<dbReference type="CDD" id="cd01448">
    <property type="entry name" value="TST_Repeat_1"/>
    <property type="match status" value="1"/>
</dbReference>
<evidence type="ECO:0000313" key="6">
    <source>
        <dbReference type="EMBL" id="RDV24151.1"/>
    </source>
</evidence>
<dbReference type="InterPro" id="IPR045078">
    <property type="entry name" value="TST/MPST-like"/>
</dbReference>